<gene>
    <name evidence="1" type="ORF">L0C25_09830</name>
</gene>
<dbReference type="Proteomes" id="UP001164390">
    <property type="component" value="Chromosome"/>
</dbReference>
<keyword evidence="2" id="KW-1185">Reference proteome</keyword>
<dbReference type="SUPFAM" id="SSF51445">
    <property type="entry name" value="(Trans)glycosidases"/>
    <property type="match status" value="1"/>
</dbReference>
<dbReference type="InterPro" id="IPR006311">
    <property type="entry name" value="TAT_signal"/>
</dbReference>
<dbReference type="Gene3D" id="3.20.20.80">
    <property type="entry name" value="Glycosidases"/>
    <property type="match status" value="1"/>
</dbReference>
<dbReference type="InterPro" id="IPR017853">
    <property type="entry name" value="GH"/>
</dbReference>
<evidence type="ECO:0000313" key="2">
    <source>
        <dbReference type="Proteomes" id="UP001164390"/>
    </source>
</evidence>
<sequence length="382" mass="42584">MQTQGISRRGLLAGAAAVGATATAIGSGGPARARSIARGLQWRGVGYEITDGGYPATGWNANRMRHDIRAIRRDLHANSVTVFGDGVERLLATATEAAERGLRVWLQPRLADRPHSEILDHLAETARGAERLRREGASVNLSVGCEFVLFVPGIVPGDDVFERIENLQSGNFDPERMQRRLAAFIGRSAAMGRSTFHGPISYGAAEGEVVDWSLFDIVSVNYYAFHQHRSAYVRQLRRYGRWGKPVMISEFGSCTYRGAPKDGGMGWAIVDYDGTEETIKPGYVRSERTQARYVDELIGIFSELGLYGASVYSFAVPDAPHRPRRKYDLDIASYGLVKPRWGDRHRPTADWTWEPKEAFYAVARRYGREERRPDFGSNPSNR</sequence>
<dbReference type="KEGG" id="sgrg:L0C25_09830"/>
<dbReference type="PROSITE" id="PS51318">
    <property type="entry name" value="TAT"/>
    <property type="match status" value="1"/>
</dbReference>
<reference evidence="1" key="1">
    <citation type="submission" date="2022-01" db="EMBL/GenBank/DDBJ databases">
        <title>Nocardioidaceae gen. sp. A5X3R13.</title>
        <authorList>
            <person name="Lopez Marin M.A."/>
            <person name="Uhlik O."/>
        </authorList>
    </citation>
    <scope>NUCLEOTIDE SEQUENCE</scope>
    <source>
        <strain evidence="1">A5X3R13</strain>
    </source>
</reference>
<accession>A0AA46YLV4</accession>
<evidence type="ECO:0008006" key="3">
    <source>
        <dbReference type="Google" id="ProtNLM"/>
    </source>
</evidence>
<evidence type="ECO:0000313" key="1">
    <source>
        <dbReference type="EMBL" id="UYM07350.1"/>
    </source>
</evidence>
<dbReference type="RefSeq" id="WP_271636320.1">
    <property type="nucleotide sequence ID" value="NZ_CP094970.1"/>
</dbReference>
<name>A0AA46YLV4_9ACTN</name>
<proteinExistence type="predicted"/>
<protein>
    <recommendedName>
        <fullName evidence="3">Abortive phage infection protein</fullName>
    </recommendedName>
</protein>
<dbReference type="AlphaFoldDB" id="A0AA46YLV4"/>
<dbReference type="EMBL" id="CP094970">
    <property type="protein sequence ID" value="UYM07350.1"/>
    <property type="molecule type" value="Genomic_DNA"/>
</dbReference>
<organism evidence="1 2">
    <name type="scientific">Solicola gregarius</name>
    <dbReference type="NCBI Taxonomy" id="2908642"/>
    <lineage>
        <taxon>Bacteria</taxon>
        <taxon>Bacillati</taxon>
        <taxon>Actinomycetota</taxon>
        <taxon>Actinomycetes</taxon>
        <taxon>Propionibacteriales</taxon>
        <taxon>Nocardioidaceae</taxon>
        <taxon>Solicola</taxon>
    </lineage>
</organism>